<reference evidence="2" key="1">
    <citation type="journal article" date="2019" name="Int. J. Syst. Evol. Microbiol.">
        <title>The Global Catalogue of Microorganisms (GCM) 10K type strain sequencing project: providing services to taxonomists for standard genome sequencing and annotation.</title>
        <authorList>
            <consortium name="The Broad Institute Genomics Platform"/>
            <consortium name="The Broad Institute Genome Sequencing Center for Infectious Disease"/>
            <person name="Wu L."/>
            <person name="Ma J."/>
        </authorList>
    </citation>
    <scope>NUCLEOTIDE SEQUENCE [LARGE SCALE GENOMIC DNA]</scope>
    <source>
        <strain evidence="2">CCM 8924</strain>
    </source>
</reference>
<proteinExistence type="predicted"/>
<name>A0ABW1RRN8_9LACO</name>
<dbReference type="Proteomes" id="UP001596158">
    <property type="component" value="Unassembled WGS sequence"/>
</dbReference>
<dbReference type="EMBL" id="JBHSSG010000007">
    <property type="protein sequence ID" value="MFC6178059.1"/>
    <property type="molecule type" value="Genomic_DNA"/>
</dbReference>
<organism evidence="1 2">
    <name type="scientific">Weissella sagaensis</name>
    <dbReference type="NCBI Taxonomy" id="2559928"/>
    <lineage>
        <taxon>Bacteria</taxon>
        <taxon>Bacillati</taxon>
        <taxon>Bacillota</taxon>
        <taxon>Bacilli</taxon>
        <taxon>Lactobacillales</taxon>
        <taxon>Lactobacillaceae</taxon>
        <taxon>Weissella</taxon>
    </lineage>
</organism>
<evidence type="ECO:0000313" key="2">
    <source>
        <dbReference type="Proteomes" id="UP001596158"/>
    </source>
</evidence>
<accession>A0ABW1RRN8</accession>
<gene>
    <name evidence="1" type="ORF">ACFQGR_01355</name>
</gene>
<protein>
    <submittedName>
        <fullName evidence="1">Uncharacterized protein</fullName>
    </submittedName>
</protein>
<comment type="caution">
    <text evidence="1">The sequence shown here is derived from an EMBL/GenBank/DDBJ whole genome shotgun (WGS) entry which is preliminary data.</text>
</comment>
<dbReference type="RefSeq" id="WP_042492679.1">
    <property type="nucleotide sequence ID" value="NZ_BJDT01000005.1"/>
</dbReference>
<evidence type="ECO:0000313" key="1">
    <source>
        <dbReference type="EMBL" id="MFC6178059.1"/>
    </source>
</evidence>
<sequence>MNKEFLYHRRLNKDTQFKYETPSSEGRKIETIGSPNASRFTFANGDELFQIVSKDYVDLFSTFELKIETY</sequence>
<keyword evidence="2" id="KW-1185">Reference proteome</keyword>